<evidence type="ECO:0000259" key="1">
    <source>
        <dbReference type="PROSITE" id="PS51762"/>
    </source>
</evidence>
<dbReference type="PANTHER" id="PTHR10963">
    <property type="entry name" value="GLYCOSYL HYDROLASE-RELATED"/>
    <property type="match status" value="1"/>
</dbReference>
<comment type="caution">
    <text evidence="2">The sequence shown here is derived from an EMBL/GenBank/DDBJ whole genome shotgun (WGS) entry which is preliminary data.</text>
</comment>
<dbReference type="SUPFAM" id="SSF49899">
    <property type="entry name" value="Concanavalin A-like lectins/glucanases"/>
    <property type="match status" value="1"/>
</dbReference>
<gene>
    <name evidence="2" type="ORF">B0T17DRAFT_475326</name>
</gene>
<protein>
    <submittedName>
        <fullName evidence="2">Concanavalin A-like lectin/glucanase domain-containing protein</fullName>
    </submittedName>
</protein>
<accession>A0AA39XMA4</accession>
<organism evidence="2 3">
    <name type="scientific">Bombardia bombarda</name>
    <dbReference type="NCBI Taxonomy" id="252184"/>
    <lineage>
        <taxon>Eukaryota</taxon>
        <taxon>Fungi</taxon>
        <taxon>Dikarya</taxon>
        <taxon>Ascomycota</taxon>
        <taxon>Pezizomycotina</taxon>
        <taxon>Sordariomycetes</taxon>
        <taxon>Sordariomycetidae</taxon>
        <taxon>Sordariales</taxon>
        <taxon>Lasiosphaeriaceae</taxon>
        <taxon>Bombardia</taxon>
    </lineage>
</organism>
<evidence type="ECO:0000313" key="2">
    <source>
        <dbReference type="EMBL" id="KAK0635610.1"/>
    </source>
</evidence>
<dbReference type="Proteomes" id="UP001174934">
    <property type="component" value="Unassembled WGS sequence"/>
</dbReference>
<dbReference type="Gene3D" id="2.60.120.200">
    <property type="match status" value="1"/>
</dbReference>
<feature type="domain" description="GH16" evidence="1">
    <location>
        <begin position="1"/>
        <end position="271"/>
    </location>
</feature>
<reference evidence="2" key="1">
    <citation type="submission" date="2023-06" db="EMBL/GenBank/DDBJ databases">
        <title>Genome-scale phylogeny and comparative genomics of the fungal order Sordariales.</title>
        <authorList>
            <consortium name="Lawrence Berkeley National Laboratory"/>
            <person name="Hensen N."/>
            <person name="Bonometti L."/>
            <person name="Westerberg I."/>
            <person name="Brannstrom I.O."/>
            <person name="Guillou S."/>
            <person name="Cros-Aarteil S."/>
            <person name="Calhoun S."/>
            <person name="Haridas S."/>
            <person name="Kuo A."/>
            <person name="Mondo S."/>
            <person name="Pangilinan J."/>
            <person name="Riley R."/>
            <person name="LaButti K."/>
            <person name="Andreopoulos B."/>
            <person name="Lipzen A."/>
            <person name="Chen C."/>
            <person name="Yanf M."/>
            <person name="Daum C."/>
            <person name="Ng V."/>
            <person name="Clum A."/>
            <person name="Steindorff A."/>
            <person name="Ohm R."/>
            <person name="Martin F."/>
            <person name="Silar P."/>
            <person name="Natvig D."/>
            <person name="Lalanne C."/>
            <person name="Gautier V."/>
            <person name="Ament-velasquez S.L."/>
            <person name="Kruys A."/>
            <person name="Hutchinson M.I."/>
            <person name="Powell A.J."/>
            <person name="Barry K."/>
            <person name="Miller A.N."/>
            <person name="Grigoriev I.V."/>
            <person name="Debuchy R."/>
            <person name="Gladieux P."/>
            <person name="Thoren M.H."/>
            <person name="Johannesson H."/>
        </authorList>
    </citation>
    <scope>NUCLEOTIDE SEQUENCE</scope>
    <source>
        <strain evidence="2">SMH3391-2</strain>
    </source>
</reference>
<dbReference type="PROSITE" id="PS51762">
    <property type="entry name" value="GH16_2"/>
    <property type="match status" value="1"/>
</dbReference>
<dbReference type="InterPro" id="IPR000757">
    <property type="entry name" value="Beta-glucanase-like"/>
</dbReference>
<dbReference type="GO" id="GO:0009251">
    <property type="term" value="P:glucan catabolic process"/>
    <property type="evidence" value="ECO:0007669"/>
    <property type="project" value="TreeGrafter"/>
</dbReference>
<evidence type="ECO:0000313" key="3">
    <source>
        <dbReference type="Proteomes" id="UP001174934"/>
    </source>
</evidence>
<dbReference type="Pfam" id="PF26113">
    <property type="entry name" value="GH16_XgeA"/>
    <property type="match status" value="1"/>
</dbReference>
<dbReference type="PANTHER" id="PTHR10963:SF24">
    <property type="entry name" value="GLYCOSIDASE C21B10.07-RELATED"/>
    <property type="match status" value="1"/>
</dbReference>
<dbReference type="InterPro" id="IPR013320">
    <property type="entry name" value="ConA-like_dom_sf"/>
</dbReference>
<dbReference type="InterPro" id="IPR050546">
    <property type="entry name" value="Glycosyl_Hydrlase_16"/>
</dbReference>
<proteinExistence type="predicted"/>
<dbReference type="GO" id="GO:0004553">
    <property type="term" value="F:hydrolase activity, hydrolyzing O-glycosyl compounds"/>
    <property type="evidence" value="ECO:0007669"/>
    <property type="project" value="InterPro"/>
</dbReference>
<dbReference type="CDD" id="cd02181">
    <property type="entry name" value="GH16_fungal_Lam16A_glucanase"/>
    <property type="match status" value="1"/>
</dbReference>
<dbReference type="AlphaFoldDB" id="A0AA39XMA4"/>
<feature type="non-terminal residue" evidence="2">
    <location>
        <position position="1"/>
    </location>
</feature>
<keyword evidence="3" id="KW-1185">Reference proteome</keyword>
<sequence length="271" mass="29547">DPTHGFINYRSKADAKDLGLTSISGSDVYIGVDSTTVPARGRSSVRIESQESYQYGLFIAKFTHLPKTVCGAWPAFWMTGSNWPIDGELDIYEEWNLASRNRITAHTGTSSQVGSCKIDTSTYPSTITPNCDNNTPGHINEGCSVPETNGLWGAATGGTYATEWQADRLQVWSWAAGAEPTDVKNGNPDPILWGKPNFALKSGSCDVKKAFTDMKLVLNIDFCGDAAGQDVLWSQGCKAATKVNTCADYVKNNPAAFKDVYWKIAYINVYQ</sequence>
<feature type="non-terminal residue" evidence="2">
    <location>
        <position position="271"/>
    </location>
</feature>
<name>A0AA39XMA4_9PEZI</name>
<dbReference type="EMBL" id="JAULSR010000001">
    <property type="protein sequence ID" value="KAK0635610.1"/>
    <property type="molecule type" value="Genomic_DNA"/>
</dbReference>